<protein>
    <submittedName>
        <fullName evidence="7">Uncharacterized protein</fullName>
    </submittedName>
</protein>
<dbReference type="Gene3D" id="6.10.110.10">
    <property type="match status" value="1"/>
</dbReference>
<evidence type="ECO:0000313" key="8">
    <source>
        <dbReference type="Proteomes" id="UP001498421"/>
    </source>
</evidence>
<comment type="similarity">
    <text evidence="2">Belongs to the IFI6/IFI27 family.</text>
</comment>
<keyword evidence="8" id="KW-1185">Reference proteome</keyword>
<keyword evidence="4" id="KW-1133">Transmembrane helix</keyword>
<evidence type="ECO:0000256" key="4">
    <source>
        <dbReference type="ARBA" id="ARBA00022989"/>
    </source>
</evidence>
<reference evidence="7 8" key="1">
    <citation type="journal article" date="2025" name="Microbiol. Resour. Announc.">
        <title>Draft genome sequences for Neonectria magnoliae and Neonectria punicea, canker pathogens of Liriodendron tulipifera and Acer saccharum in West Virginia.</title>
        <authorList>
            <person name="Petronek H.M."/>
            <person name="Kasson M.T."/>
            <person name="Metheny A.M."/>
            <person name="Stauder C.M."/>
            <person name="Lovett B."/>
            <person name="Lynch S.C."/>
            <person name="Garnas J.R."/>
            <person name="Kasson L.R."/>
            <person name="Stajich J.E."/>
        </authorList>
    </citation>
    <scope>NUCLEOTIDE SEQUENCE [LARGE SCALE GENOMIC DNA]</scope>
    <source>
        <strain evidence="7 8">NRRL 64651</strain>
    </source>
</reference>
<evidence type="ECO:0000313" key="7">
    <source>
        <dbReference type="EMBL" id="KAK7428482.1"/>
    </source>
</evidence>
<feature type="region of interest" description="Disordered" evidence="6">
    <location>
        <begin position="1"/>
        <end position="37"/>
    </location>
</feature>
<dbReference type="PANTHER" id="PTHR16932:SF18">
    <property type="entry name" value="INTERFERON, ALPHA-INDUCIBLE PROTEIN 27-LIKE 2"/>
    <property type="match status" value="1"/>
</dbReference>
<keyword evidence="3" id="KW-0812">Transmembrane</keyword>
<dbReference type="InterPro" id="IPR009311">
    <property type="entry name" value="IFI6/IFI27-like"/>
</dbReference>
<dbReference type="InterPro" id="IPR038213">
    <property type="entry name" value="IFI6/IFI27-like_sf"/>
</dbReference>
<dbReference type="Pfam" id="PF06140">
    <property type="entry name" value="Ifi-6-16"/>
    <property type="match status" value="1"/>
</dbReference>
<evidence type="ECO:0000256" key="1">
    <source>
        <dbReference type="ARBA" id="ARBA00004141"/>
    </source>
</evidence>
<dbReference type="Proteomes" id="UP001498421">
    <property type="component" value="Unassembled WGS sequence"/>
</dbReference>
<dbReference type="PANTHER" id="PTHR16932">
    <property type="entry name" value="INTERFERON ALPHA-INDUCIBLE PROTEIN 27"/>
    <property type="match status" value="1"/>
</dbReference>
<name>A0ABR1I6B4_9HYPO</name>
<sequence>MPADAPKAEGPQEGGPKAPEAGPNAPDGDDAISRAKQWVKDHPYQATAFGAGAAVVVAPALVATPALAALGFGANGIVGGSIAAGVQSGIGSVAAPGLFATLQSAGAAGYGLAAVHGTVQGVALGAGGIGAWFARKKANKEGRGGEAGDKGGDGPGTDKPGPDEPAPSEPGPDESSSDDEAPEKESEDGGGKEDAGSLDSKGKL</sequence>
<gene>
    <name evidence="7" type="ORF">QQZ08_004920</name>
</gene>
<evidence type="ECO:0000256" key="5">
    <source>
        <dbReference type="ARBA" id="ARBA00023136"/>
    </source>
</evidence>
<dbReference type="EMBL" id="JAZAVK010000040">
    <property type="protein sequence ID" value="KAK7428482.1"/>
    <property type="molecule type" value="Genomic_DNA"/>
</dbReference>
<evidence type="ECO:0000256" key="2">
    <source>
        <dbReference type="ARBA" id="ARBA00007262"/>
    </source>
</evidence>
<evidence type="ECO:0000256" key="6">
    <source>
        <dbReference type="SAM" id="MobiDB-lite"/>
    </source>
</evidence>
<feature type="region of interest" description="Disordered" evidence="6">
    <location>
        <begin position="140"/>
        <end position="204"/>
    </location>
</feature>
<accession>A0ABR1I6B4</accession>
<comment type="caution">
    <text evidence="7">The sequence shown here is derived from an EMBL/GenBank/DDBJ whole genome shotgun (WGS) entry which is preliminary data.</text>
</comment>
<keyword evidence="5" id="KW-0472">Membrane</keyword>
<proteinExistence type="inferred from homology"/>
<feature type="compositionally biased region" description="Basic and acidic residues" evidence="6">
    <location>
        <begin position="140"/>
        <end position="152"/>
    </location>
</feature>
<comment type="subcellular location">
    <subcellularLocation>
        <location evidence="1">Membrane</location>
        <topology evidence="1">Multi-pass membrane protein</topology>
    </subcellularLocation>
</comment>
<evidence type="ECO:0000256" key="3">
    <source>
        <dbReference type="ARBA" id="ARBA00022692"/>
    </source>
</evidence>
<feature type="compositionally biased region" description="Basic and acidic residues" evidence="6">
    <location>
        <begin position="183"/>
        <end position="204"/>
    </location>
</feature>
<feature type="compositionally biased region" description="Acidic residues" evidence="6">
    <location>
        <begin position="171"/>
        <end position="182"/>
    </location>
</feature>
<organism evidence="7 8">
    <name type="scientific">Neonectria magnoliae</name>
    <dbReference type="NCBI Taxonomy" id="2732573"/>
    <lineage>
        <taxon>Eukaryota</taxon>
        <taxon>Fungi</taxon>
        <taxon>Dikarya</taxon>
        <taxon>Ascomycota</taxon>
        <taxon>Pezizomycotina</taxon>
        <taxon>Sordariomycetes</taxon>
        <taxon>Hypocreomycetidae</taxon>
        <taxon>Hypocreales</taxon>
        <taxon>Nectriaceae</taxon>
        <taxon>Neonectria</taxon>
    </lineage>
</organism>